<dbReference type="SUPFAM" id="SSF46785">
    <property type="entry name" value="Winged helix' DNA-binding domain"/>
    <property type="match status" value="1"/>
</dbReference>
<keyword evidence="3" id="KW-0804">Transcription</keyword>
<dbReference type="EMBL" id="JACLAX010000001">
    <property type="protein sequence ID" value="MBC2667902.1"/>
    <property type="molecule type" value="Genomic_DNA"/>
</dbReference>
<reference evidence="5 6" key="1">
    <citation type="submission" date="2020-08" db="EMBL/GenBank/DDBJ databases">
        <title>The genome sequence of type strain Novosphingobium piscinae KCTC 42194.</title>
        <authorList>
            <person name="Liu Y."/>
        </authorList>
    </citation>
    <scope>NUCLEOTIDE SEQUENCE [LARGE SCALE GENOMIC DNA]</scope>
    <source>
        <strain evidence="5 6">KCTC 42194</strain>
    </source>
</reference>
<evidence type="ECO:0000313" key="5">
    <source>
        <dbReference type="EMBL" id="MBC2667902.1"/>
    </source>
</evidence>
<dbReference type="Proteomes" id="UP000551327">
    <property type="component" value="Unassembled WGS sequence"/>
</dbReference>
<organism evidence="5 6">
    <name type="scientific">Novosphingobium piscinae</name>
    <dbReference type="NCBI Taxonomy" id="1507448"/>
    <lineage>
        <taxon>Bacteria</taxon>
        <taxon>Pseudomonadati</taxon>
        <taxon>Pseudomonadota</taxon>
        <taxon>Alphaproteobacteria</taxon>
        <taxon>Sphingomonadales</taxon>
        <taxon>Sphingomonadaceae</taxon>
        <taxon>Novosphingobium</taxon>
    </lineage>
</organism>
<name>A0A7X1KNR2_9SPHN</name>
<dbReference type="RefSeq" id="WP_185677761.1">
    <property type="nucleotide sequence ID" value="NZ_JACLAX010000001.1"/>
</dbReference>
<keyword evidence="2" id="KW-0238">DNA-binding</keyword>
<evidence type="ECO:0000313" key="6">
    <source>
        <dbReference type="Proteomes" id="UP000551327"/>
    </source>
</evidence>
<dbReference type="Pfam" id="PF12802">
    <property type="entry name" value="MarR_2"/>
    <property type="match status" value="1"/>
</dbReference>
<dbReference type="PANTHER" id="PTHR38465">
    <property type="entry name" value="HTH-TYPE TRANSCRIPTIONAL REGULATOR MJ1563-RELATED"/>
    <property type="match status" value="1"/>
</dbReference>
<dbReference type="InterPro" id="IPR036390">
    <property type="entry name" value="WH_DNA-bd_sf"/>
</dbReference>
<evidence type="ECO:0000256" key="2">
    <source>
        <dbReference type="ARBA" id="ARBA00023125"/>
    </source>
</evidence>
<feature type="domain" description="HTH marR-type" evidence="4">
    <location>
        <begin position="33"/>
        <end position="79"/>
    </location>
</feature>
<evidence type="ECO:0000259" key="4">
    <source>
        <dbReference type="Pfam" id="PF12802"/>
    </source>
</evidence>
<dbReference type="GO" id="GO:0003700">
    <property type="term" value="F:DNA-binding transcription factor activity"/>
    <property type="evidence" value="ECO:0007669"/>
    <property type="project" value="InterPro"/>
</dbReference>
<dbReference type="AlphaFoldDB" id="A0A7X1KNR2"/>
<dbReference type="InterPro" id="IPR036388">
    <property type="entry name" value="WH-like_DNA-bd_sf"/>
</dbReference>
<dbReference type="InterPro" id="IPR000835">
    <property type="entry name" value="HTH_MarR-typ"/>
</dbReference>
<dbReference type="InterPro" id="IPR052362">
    <property type="entry name" value="HTH-GbsR_regulator"/>
</dbReference>
<protein>
    <submittedName>
        <fullName evidence="5">MarR family transcriptional regulator</fullName>
    </submittedName>
</protein>
<accession>A0A7X1KNR2</accession>
<keyword evidence="6" id="KW-1185">Reference proteome</keyword>
<dbReference type="Gene3D" id="1.10.10.10">
    <property type="entry name" value="Winged helix-like DNA-binding domain superfamily/Winged helix DNA-binding domain"/>
    <property type="match status" value="1"/>
</dbReference>
<sequence>MLTEDQRRFLDEFVTLLVGWNMPANAARVYGFLLYQNEPASLDEIAEALEISKSNACKAAKMMESAGHIRRVPERGTKRVLYVAREDFGTPFLLRTASLGALNRLMERRGVRIAQGKANQRIQDLASFYANMQAAMEHVVAVDSKRADPII</sequence>
<keyword evidence="1" id="KW-0805">Transcription regulation</keyword>
<dbReference type="PANTHER" id="PTHR38465:SF2">
    <property type="entry name" value="HTH-TYPE TRANSCRIPTIONAL REGULATOR MMPR5"/>
    <property type="match status" value="1"/>
</dbReference>
<dbReference type="GO" id="GO:0003677">
    <property type="term" value="F:DNA binding"/>
    <property type="evidence" value="ECO:0007669"/>
    <property type="project" value="UniProtKB-KW"/>
</dbReference>
<evidence type="ECO:0000256" key="3">
    <source>
        <dbReference type="ARBA" id="ARBA00023163"/>
    </source>
</evidence>
<comment type="caution">
    <text evidence="5">The sequence shown here is derived from an EMBL/GenBank/DDBJ whole genome shotgun (WGS) entry which is preliminary data.</text>
</comment>
<evidence type="ECO:0000256" key="1">
    <source>
        <dbReference type="ARBA" id="ARBA00023015"/>
    </source>
</evidence>
<gene>
    <name evidence="5" type="ORF">H7F53_01930</name>
</gene>
<proteinExistence type="predicted"/>